<evidence type="ECO:0000313" key="3">
    <source>
        <dbReference type="Proteomes" id="UP000178912"/>
    </source>
</evidence>
<feature type="region of interest" description="Disordered" evidence="1">
    <location>
        <begin position="1"/>
        <end position="26"/>
    </location>
</feature>
<reference evidence="3" key="1">
    <citation type="submission" date="2016-03" db="EMBL/GenBank/DDBJ databases">
        <authorList>
            <person name="Guldener U."/>
        </authorList>
    </citation>
    <scope>NUCLEOTIDE SEQUENCE [LARGE SCALE GENOMIC DNA]</scope>
    <source>
        <strain evidence="3">04CH-RAC-A.6.1</strain>
    </source>
</reference>
<evidence type="ECO:0000313" key="2">
    <source>
        <dbReference type="EMBL" id="CZS97426.1"/>
    </source>
</evidence>
<proteinExistence type="predicted"/>
<dbReference type="AlphaFoldDB" id="A0A1E1KH90"/>
<evidence type="ECO:0000256" key="1">
    <source>
        <dbReference type="SAM" id="MobiDB-lite"/>
    </source>
</evidence>
<keyword evidence="3" id="KW-1185">Reference proteome</keyword>
<dbReference type="EMBL" id="FJUX01000032">
    <property type="protein sequence ID" value="CZS97426.1"/>
    <property type="molecule type" value="Genomic_DNA"/>
</dbReference>
<protein>
    <submittedName>
        <fullName evidence="2">Uncharacterized protein</fullName>
    </submittedName>
</protein>
<feature type="compositionally biased region" description="Basic and acidic residues" evidence="1">
    <location>
        <begin position="167"/>
        <end position="176"/>
    </location>
</feature>
<accession>A0A1E1KH90</accession>
<name>A0A1E1KH90_9HELO</name>
<sequence length="266" mass="30152">MVSKNAVPAYTEGDAGPPSYDDTISSHHTIAASPTSQYYSSQIQSQLKTLNAQIASIQTQRDILSHVQEEKILSLLTHHIHLYISDFANTGLPKGSLILVPAKAIQDPKAIPTDYDFSEPSEYDRVVKVIDKEIDRYRATQDLWYWEDEDMAKRLAGYLRPPLPDPRTVDLPKRQEQVPPPTQSKTWGFFGKKKREERPPLIEERKDESSQPKAGVTSLGREGEDRVVVDIKAEEVVFRTENEFGMYGTEKGWGIVVKLRVVLELM</sequence>
<feature type="compositionally biased region" description="Basic and acidic residues" evidence="1">
    <location>
        <begin position="194"/>
        <end position="210"/>
    </location>
</feature>
<organism evidence="2 3">
    <name type="scientific">Rhynchosporium agropyri</name>
    <dbReference type="NCBI Taxonomy" id="914238"/>
    <lineage>
        <taxon>Eukaryota</taxon>
        <taxon>Fungi</taxon>
        <taxon>Dikarya</taxon>
        <taxon>Ascomycota</taxon>
        <taxon>Pezizomycotina</taxon>
        <taxon>Leotiomycetes</taxon>
        <taxon>Helotiales</taxon>
        <taxon>Ploettnerulaceae</taxon>
        <taxon>Rhynchosporium</taxon>
    </lineage>
</organism>
<gene>
    <name evidence="2" type="ORF">RAG0_06511</name>
</gene>
<feature type="region of interest" description="Disordered" evidence="1">
    <location>
        <begin position="164"/>
        <end position="221"/>
    </location>
</feature>
<dbReference type="Proteomes" id="UP000178912">
    <property type="component" value="Unassembled WGS sequence"/>
</dbReference>
<dbReference type="OrthoDB" id="3526284at2759"/>